<keyword evidence="1" id="KW-0732">Signal</keyword>
<feature type="signal peptide" evidence="1">
    <location>
        <begin position="1"/>
        <end position="26"/>
    </location>
</feature>
<proteinExistence type="predicted"/>
<name>A0ABW6A8A3_9BACT</name>
<sequence>MQKVNCKLLSFSFLLVCLSIFTIANAQHITAADRKKLQVKEDSLAEYARYLITDTLMEDRMISDSIFVKTLIRSLQIKNSFYYPFDSVIGISKLYAPDSTFRIFTWNLQYDNYYGRQRGAIQMRTRDGSLKLFPLRDVSEFTDDVMDSARNRNNWIGAVYYNMIKTDYNGKSYYTLFGFDGHGVRSSKKWIEVLYFNANGEPIFGGDFFSFSSEARKHNKPFRFSLEYKKDARVLANFLKEENVILIDHLISESDEPDNPWTLVPDGDNEGFRWEKGKWVHVEKVFDYKIDMTGADPFLGKPPVEVPILDNKGNRDEKKLLEQSIKNKAKEKPPVKND</sequence>
<dbReference type="EMBL" id="JBHUOZ010000003">
    <property type="protein sequence ID" value="MFD2921585.1"/>
    <property type="molecule type" value="Genomic_DNA"/>
</dbReference>
<evidence type="ECO:0000313" key="2">
    <source>
        <dbReference type="EMBL" id="MFD2921585.1"/>
    </source>
</evidence>
<organism evidence="2 3">
    <name type="scientific">Terrimonas rubra</name>
    <dbReference type="NCBI Taxonomy" id="1035890"/>
    <lineage>
        <taxon>Bacteria</taxon>
        <taxon>Pseudomonadati</taxon>
        <taxon>Bacteroidota</taxon>
        <taxon>Chitinophagia</taxon>
        <taxon>Chitinophagales</taxon>
        <taxon>Chitinophagaceae</taxon>
        <taxon>Terrimonas</taxon>
    </lineage>
</organism>
<dbReference type="Proteomes" id="UP001597511">
    <property type="component" value="Unassembled WGS sequence"/>
</dbReference>
<keyword evidence="3" id="KW-1185">Reference proteome</keyword>
<feature type="chain" id="PRO_5047070277" evidence="1">
    <location>
        <begin position="27"/>
        <end position="338"/>
    </location>
</feature>
<accession>A0ABW6A8A3</accession>
<dbReference type="RefSeq" id="WP_386102180.1">
    <property type="nucleotide sequence ID" value="NZ_JBHUOZ010000003.1"/>
</dbReference>
<evidence type="ECO:0000256" key="1">
    <source>
        <dbReference type="SAM" id="SignalP"/>
    </source>
</evidence>
<protein>
    <submittedName>
        <fullName evidence="2">Uncharacterized protein</fullName>
    </submittedName>
</protein>
<gene>
    <name evidence="2" type="ORF">ACFS6H_17825</name>
</gene>
<reference evidence="3" key="1">
    <citation type="journal article" date="2019" name="Int. J. Syst. Evol. Microbiol.">
        <title>The Global Catalogue of Microorganisms (GCM) 10K type strain sequencing project: providing services to taxonomists for standard genome sequencing and annotation.</title>
        <authorList>
            <consortium name="The Broad Institute Genomics Platform"/>
            <consortium name="The Broad Institute Genome Sequencing Center for Infectious Disease"/>
            <person name="Wu L."/>
            <person name="Ma J."/>
        </authorList>
    </citation>
    <scope>NUCLEOTIDE SEQUENCE [LARGE SCALE GENOMIC DNA]</scope>
    <source>
        <strain evidence="3">KCTC 23299</strain>
    </source>
</reference>
<evidence type="ECO:0000313" key="3">
    <source>
        <dbReference type="Proteomes" id="UP001597511"/>
    </source>
</evidence>
<comment type="caution">
    <text evidence="2">The sequence shown here is derived from an EMBL/GenBank/DDBJ whole genome shotgun (WGS) entry which is preliminary data.</text>
</comment>